<organism evidence="3 4">
    <name type="scientific">Rhododendron griersonianum</name>
    <dbReference type="NCBI Taxonomy" id="479676"/>
    <lineage>
        <taxon>Eukaryota</taxon>
        <taxon>Viridiplantae</taxon>
        <taxon>Streptophyta</taxon>
        <taxon>Embryophyta</taxon>
        <taxon>Tracheophyta</taxon>
        <taxon>Spermatophyta</taxon>
        <taxon>Magnoliopsida</taxon>
        <taxon>eudicotyledons</taxon>
        <taxon>Gunneridae</taxon>
        <taxon>Pentapetalae</taxon>
        <taxon>asterids</taxon>
        <taxon>Ericales</taxon>
        <taxon>Ericaceae</taxon>
        <taxon>Ericoideae</taxon>
        <taxon>Rhodoreae</taxon>
        <taxon>Rhododendron</taxon>
    </lineage>
</organism>
<keyword evidence="4" id="KW-1185">Reference proteome</keyword>
<feature type="transmembrane region" description="Helical" evidence="2">
    <location>
        <begin position="50"/>
        <end position="70"/>
    </location>
</feature>
<dbReference type="EMBL" id="JACTNZ010000002">
    <property type="protein sequence ID" value="KAG5561435.1"/>
    <property type="molecule type" value="Genomic_DNA"/>
</dbReference>
<proteinExistence type="predicted"/>
<feature type="region of interest" description="Disordered" evidence="1">
    <location>
        <begin position="1"/>
        <end position="21"/>
    </location>
</feature>
<keyword evidence="2" id="KW-0812">Transmembrane</keyword>
<dbReference type="AlphaFoldDB" id="A0AAV6L9R1"/>
<gene>
    <name evidence="3" type="ORF">RHGRI_004466</name>
</gene>
<reference evidence="3" key="1">
    <citation type="submission" date="2020-08" db="EMBL/GenBank/DDBJ databases">
        <title>Plant Genome Project.</title>
        <authorList>
            <person name="Zhang R.-G."/>
        </authorList>
    </citation>
    <scope>NUCLEOTIDE SEQUENCE</scope>
    <source>
        <strain evidence="3">WSP0</strain>
        <tissue evidence="3">Leaf</tissue>
    </source>
</reference>
<evidence type="ECO:0000313" key="4">
    <source>
        <dbReference type="Proteomes" id="UP000823749"/>
    </source>
</evidence>
<evidence type="ECO:0000313" key="3">
    <source>
        <dbReference type="EMBL" id="KAG5561435.1"/>
    </source>
</evidence>
<evidence type="ECO:0000256" key="2">
    <source>
        <dbReference type="SAM" id="Phobius"/>
    </source>
</evidence>
<evidence type="ECO:0000256" key="1">
    <source>
        <dbReference type="SAM" id="MobiDB-lite"/>
    </source>
</evidence>
<protein>
    <recommendedName>
        <fullName evidence="5">Transmembrane protein</fullName>
    </recommendedName>
</protein>
<keyword evidence="2" id="KW-1133">Transmembrane helix</keyword>
<name>A0AAV6L9R1_9ERIC</name>
<dbReference type="Proteomes" id="UP000823749">
    <property type="component" value="Chromosome 2"/>
</dbReference>
<feature type="compositionally biased region" description="Basic and acidic residues" evidence="1">
    <location>
        <begin position="1"/>
        <end position="18"/>
    </location>
</feature>
<comment type="caution">
    <text evidence="3">The sequence shown here is derived from an EMBL/GenBank/DDBJ whole genome shotgun (WGS) entry which is preliminary data.</text>
</comment>
<accession>A0AAV6L9R1</accession>
<keyword evidence="2" id="KW-0472">Membrane</keyword>
<sequence>MREKNLSKNGTQRERERNSGVNVYTRSRIPTFSSRTSSSISRTVWGSTSALVLIHSVTLLIDFIFCTFGLKKHKGVHGMQRRWTVGGDF</sequence>
<evidence type="ECO:0008006" key="5">
    <source>
        <dbReference type="Google" id="ProtNLM"/>
    </source>
</evidence>